<reference evidence="3 4" key="1">
    <citation type="submission" date="2017-09" db="EMBL/GenBank/DDBJ databases">
        <title>Genomic, metabolic, and phenotypic characteristics of bacterial isolates from the natural microbiome of the model nematode Caenorhabditis elegans.</title>
        <authorList>
            <person name="Zimmermann J."/>
            <person name="Obeng N."/>
            <person name="Yang W."/>
            <person name="Obeng O."/>
            <person name="Kissoyan K."/>
            <person name="Pees B."/>
            <person name="Dirksen P."/>
            <person name="Hoppner M."/>
            <person name="Franke A."/>
            <person name="Rosenstiel P."/>
            <person name="Leippe M."/>
            <person name="Dierking K."/>
            <person name="Kaleta C."/>
            <person name="Schulenburg H."/>
        </authorList>
    </citation>
    <scope>NUCLEOTIDE SEQUENCE [LARGE SCALE GENOMIC DNA]</scope>
    <source>
        <strain evidence="3 4">MYb73</strain>
    </source>
</reference>
<dbReference type="GO" id="GO:0003824">
    <property type="term" value="F:catalytic activity"/>
    <property type="evidence" value="ECO:0007669"/>
    <property type="project" value="InterPro"/>
</dbReference>
<evidence type="ECO:0000259" key="2">
    <source>
        <dbReference type="Pfam" id="PF01425"/>
    </source>
</evidence>
<dbReference type="Pfam" id="PF01425">
    <property type="entry name" value="Amidase"/>
    <property type="match status" value="1"/>
</dbReference>
<dbReference type="Proteomes" id="UP000239477">
    <property type="component" value="Chromosome"/>
</dbReference>
<feature type="domain" description="Amidase" evidence="2">
    <location>
        <begin position="33"/>
        <end position="461"/>
    </location>
</feature>
<gene>
    <name evidence="3" type="ORF">CLM73_11980</name>
</gene>
<dbReference type="RefSeq" id="WP_105238620.1">
    <property type="nucleotide sequence ID" value="NZ_CP023270.1"/>
</dbReference>
<evidence type="ECO:0000256" key="1">
    <source>
        <dbReference type="ARBA" id="ARBA00009199"/>
    </source>
</evidence>
<dbReference type="InterPro" id="IPR020556">
    <property type="entry name" value="Amidase_CS"/>
</dbReference>
<evidence type="ECO:0000313" key="4">
    <source>
        <dbReference type="Proteomes" id="UP000239477"/>
    </source>
</evidence>
<dbReference type="Gene3D" id="3.90.1300.10">
    <property type="entry name" value="Amidase signature (AS) domain"/>
    <property type="match status" value="1"/>
</dbReference>
<comment type="similarity">
    <text evidence="1">Belongs to the amidase family.</text>
</comment>
<organism evidence="3 4">
    <name type="scientific">Achromobacter spanius</name>
    <dbReference type="NCBI Taxonomy" id="217203"/>
    <lineage>
        <taxon>Bacteria</taxon>
        <taxon>Pseudomonadati</taxon>
        <taxon>Pseudomonadota</taxon>
        <taxon>Betaproteobacteria</taxon>
        <taxon>Burkholderiales</taxon>
        <taxon>Alcaligenaceae</taxon>
        <taxon>Achromobacter</taxon>
    </lineage>
</organism>
<dbReference type="SUPFAM" id="SSF75304">
    <property type="entry name" value="Amidase signature (AS) enzymes"/>
    <property type="match status" value="1"/>
</dbReference>
<dbReference type="InterPro" id="IPR000120">
    <property type="entry name" value="Amidase"/>
</dbReference>
<dbReference type="PANTHER" id="PTHR11895:SF7">
    <property type="entry name" value="GLUTAMYL-TRNA(GLN) AMIDOTRANSFERASE SUBUNIT A, MITOCHONDRIAL"/>
    <property type="match status" value="1"/>
</dbReference>
<dbReference type="EMBL" id="CP023270">
    <property type="protein sequence ID" value="AVJ27773.1"/>
    <property type="molecule type" value="Genomic_DNA"/>
</dbReference>
<dbReference type="PROSITE" id="PS00571">
    <property type="entry name" value="AMIDASES"/>
    <property type="match status" value="1"/>
</dbReference>
<sequence>MQTTEYERLDGLALATLLERGEVSSAELMDCAIKLAEQRNPVLNALTYPRYEESRGIAAGWTPRGPFRGIPFLLKDSGFAHKRFPSSIGSALFNDSTYAYAATVADRFEAAGLIPFARTTVPELCMAGTTEAVRNGGATPNPWDRTRSAGGSSGGAASAVAARIVPVAHGSDGGGSIRIPAACCGVFGLKPSRGRVPMGPAKGEGWAGMATDGVLSISVRDTAAALDMISGYEAGAPYAAPPKPRAFLEAVREPVMRPLRVGFLRTAWNGIPIAPECDAAVAHTASLLEGLGHDVFEATLPDIDYDGFVHAHGSILASNIVVAVEGRLKALGRNLHANDLESVIHDGYLVGKGLDAASYIDAVARLHAVGRAFAAAMADLDVLLTPTLAQLPCKLDYLALNTSDGLGFREYRARAATYSTFLPVINGAGLPAASLPLSWTDAGLPVATQLIGHFGREDILLELSAQLERVAPWAARRPQFG</sequence>
<dbReference type="InterPro" id="IPR023631">
    <property type="entry name" value="Amidase_dom"/>
</dbReference>
<dbReference type="InterPro" id="IPR036928">
    <property type="entry name" value="AS_sf"/>
</dbReference>
<accession>A0A2S0I708</accession>
<dbReference type="PANTHER" id="PTHR11895">
    <property type="entry name" value="TRANSAMIDASE"/>
    <property type="match status" value="1"/>
</dbReference>
<proteinExistence type="inferred from homology"/>
<keyword evidence="4" id="KW-1185">Reference proteome</keyword>
<evidence type="ECO:0000313" key="3">
    <source>
        <dbReference type="EMBL" id="AVJ27773.1"/>
    </source>
</evidence>
<dbReference type="AlphaFoldDB" id="A0A2S0I708"/>
<protein>
    <submittedName>
        <fullName evidence="3">Amidase</fullName>
    </submittedName>
</protein>
<name>A0A2S0I708_9BURK</name>
<dbReference type="OrthoDB" id="9811471at2"/>